<feature type="compositionally biased region" description="Polar residues" evidence="1">
    <location>
        <begin position="361"/>
        <end position="370"/>
    </location>
</feature>
<accession>A0AAN6G618</accession>
<gene>
    <name evidence="2" type="ORF">OC842_007778</name>
</gene>
<name>A0AAN6G618_9BASI</name>
<dbReference type="AlphaFoldDB" id="A0AAN6G618"/>
<sequence length="388" mass="43152">LPRDTLEAHIKPVNCSRGHSYFISDREDRSWSRGVSYMRRPSSSTELFEKASRADEGFETRAYKEEPFLKPLIERLRKRYAEVDKIGKRNKIPDELRYWAFVEPVCAPITTEESQVWRLLPGEELPSMWTQQQHDLCALGLLESSRDGMLPVSTLSLDLSALSPRTQEAIRATGLLGDSAFLPLISICTTWDREVYHDTQYPVEELLADSLPSLRLLRTLQHRITPPSASHRPLAPVRTGTLLFTPSDATGFVHTIEPGNAKQPARTRIIFQHGISSDLFTARSAKWFRQALLDSLLAALEPAESNDNSAQLQNVVDEWTMEAPSDGTRSELGGLDDQDDDNSSYLSAKSSQGGSEVDGSLSDTSATSAQKRPERTSKVSSAPAKPSP</sequence>
<reference evidence="2" key="1">
    <citation type="journal article" date="2023" name="PhytoFront">
        <title>Draft Genome Resources of Seven Strains of Tilletia horrida, Causal Agent of Kernel Smut of Rice.</title>
        <authorList>
            <person name="Khanal S."/>
            <person name="Antony Babu S."/>
            <person name="Zhou X.G."/>
        </authorList>
    </citation>
    <scope>NUCLEOTIDE SEQUENCE</scope>
    <source>
        <strain evidence="2">TX3</strain>
    </source>
</reference>
<comment type="caution">
    <text evidence="2">The sequence shown here is derived from an EMBL/GenBank/DDBJ whole genome shotgun (WGS) entry which is preliminary data.</text>
</comment>
<feature type="non-terminal residue" evidence="2">
    <location>
        <position position="1"/>
    </location>
</feature>
<feature type="compositionally biased region" description="Polar residues" evidence="1">
    <location>
        <begin position="343"/>
        <end position="354"/>
    </location>
</feature>
<evidence type="ECO:0000313" key="2">
    <source>
        <dbReference type="EMBL" id="KAK0518491.1"/>
    </source>
</evidence>
<keyword evidence="3" id="KW-1185">Reference proteome</keyword>
<evidence type="ECO:0000313" key="3">
    <source>
        <dbReference type="Proteomes" id="UP001176521"/>
    </source>
</evidence>
<dbReference type="EMBL" id="JAPDMQ010001269">
    <property type="protein sequence ID" value="KAK0518491.1"/>
    <property type="molecule type" value="Genomic_DNA"/>
</dbReference>
<organism evidence="2 3">
    <name type="scientific">Tilletia horrida</name>
    <dbReference type="NCBI Taxonomy" id="155126"/>
    <lineage>
        <taxon>Eukaryota</taxon>
        <taxon>Fungi</taxon>
        <taxon>Dikarya</taxon>
        <taxon>Basidiomycota</taxon>
        <taxon>Ustilaginomycotina</taxon>
        <taxon>Exobasidiomycetes</taxon>
        <taxon>Tilletiales</taxon>
        <taxon>Tilletiaceae</taxon>
        <taxon>Tilletia</taxon>
    </lineage>
</organism>
<feature type="region of interest" description="Disordered" evidence="1">
    <location>
        <begin position="323"/>
        <end position="388"/>
    </location>
</feature>
<feature type="compositionally biased region" description="Low complexity" evidence="1">
    <location>
        <begin position="378"/>
        <end position="388"/>
    </location>
</feature>
<evidence type="ECO:0000256" key="1">
    <source>
        <dbReference type="SAM" id="MobiDB-lite"/>
    </source>
</evidence>
<dbReference type="Proteomes" id="UP001176521">
    <property type="component" value="Unassembled WGS sequence"/>
</dbReference>
<protein>
    <submittedName>
        <fullName evidence="2">Uncharacterized protein</fullName>
    </submittedName>
</protein>
<proteinExistence type="predicted"/>